<name>A0A815ZDP2_9BILA</name>
<dbReference type="InterPro" id="IPR032675">
    <property type="entry name" value="LRR_dom_sf"/>
</dbReference>
<dbReference type="AlphaFoldDB" id="A0A815ZDP2"/>
<evidence type="ECO:0000313" key="1">
    <source>
        <dbReference type="EMBL" id="CAF1581916.1"/>
    </source>
</evidence>
<evidence type="ECO:0000313" key="2">
    <source>
        <dbReference type="Proteomes" id="UP000663855"/>
    </source>
</evidence>
<sequence length="343" mass="39970">MNSLTKFEDLSDEIIISIIEYLSLEDLISIFKDLNGRLACIMFDHPWTHHRLNIQTVDNKTLQSKLDFIETVKLVTRVSSIKIRPFSIYRSIQTFNQYKPLYNFTNLQALSLNNITLEEAENIFTTECLSHLIHLTRLFIKFSFGIEQNDYCSRFECLISKILIHSSLQYFTIHSARPLEFTSLQLPSSIVYLKIDYCSLQSLYRLFEFTPCLRHLTATIATENESNNQQLSIPSSLTSLTLIANIPIFDDLIDFLRNFSNLQQLTIVSFSIIEPLTDTSFWFKFIAEYLPSLTKFKRESNVALANIAAYIESFHWSNRWQLREKSVPNGSNYSRVTIVNTRY</sequence>
<dbReference type="Proteomes" id="UP000663855">
    <property type="component" value="Unassembled WGS sequence"/>
</dbReference>
<dbReference type="SUPFAM" id="SSF52047">
    <property type="entry name" value="RNI-like"/>
    <property type="match status" value="1"/>
</dbReference>
<organism evidence="1 2">
    <name type="scientific">Rotaria magnacalcarata</name>
    <dbReference type="NCBI Taxonomy" id="392030"/>
    <lineage>
        <taxon>Eukaryota</taxon>
        <taxon>Metazoa</taxon>
        <taxon>Spiralia</taxon>
        <taxon>Gnathifera</taxon>
        <taxon>Rotifera</taxon>
        <taxon>Eurotatoria</taxon>
        <taxon>Bdelloidea</taxon>
        <taxon>Philodinida</taxon>
        <taxon>Philodinidae</taxon>
        <taxon>Rotaria</taxon>
    </lineage>
</organism>
<dbReference type="EMBL" id="CAJNOV010015954">
    <property type="protein sequence ID" value="CAF1581916.1"/>
    <property type="molecule type" value="Genomic_DNA"/>
</dbReference>
<proteinExistence type="predicted"/>
<accession>A0A815ZDP2</accession>
<reference evidence="1" key="1">
    <citation type="submission" date="2021-02" db="EMBL/GenBank/DDBJ databases">
        <authorList>
            <person name="Nowell W R."/>
        </authorList>
    </citation>
    <scope>NUCLEOTIDE SEQUENCE</scope>
</reference>
<gene>
    <name evidence="1" type="ORF">CJN711_LOCUS33066</name>
</gene>
<evidence type="ECO:0008006" key="3">
    <source>
        <dbReference type="Google" id="ProtNLM"/>
    </source>
</evidence>
<dbReference type="Gene3D" id="3.80.10.10">
    <property type="entry name" value="Ribonuclease Inhibitor"/>
    <property type="match status" value="1"/>
</dbReference>
<protein>
    <recommendedName>
        <fullName evidence="3">F-box domain-containing protein</fullName>
    </recommendedName>
</protein>
<comment type="caution">
    <text evidence="1">The sequence shown here is derived from an EMBL/GenBank/DDBJ whole genome shotgun (WGS) entry which is preliminary data.</text>
</comment>